<dbReference type="RefSeq" id="WP_196416240.1">
    <property type="nucleotide sequence ID" value="NZ_JADQTO010000011.1"/>
</dbReference>
<comment type="caution">
    <text evidence="2">The sequence shown here is derived from an EMBL/GenBank/DDBJ whole genome shotgun (WGS) entry which is preliminary data.</text>
</comment>
<dbReference type="SUPFAM" id="SSF46785">
    <property type="entry name" value="Winged helix' DNA-binding domain"/>
    <property type="match status" value="1"/>
</dbReference>
<dbReference type="InterPro" id="IPR039422">
    <property type="entry name" value="MarR/SlyA-like"/>
</dbReference>
<dbReference type="GO" id="GO:0006950">
    <property type="term" value="P:response to stress"/>
    <property type="evidence" value="ECO:0007669"/>
    <property type="project" value="TreeGrafter"/>
</dbReference>
<dbReference type="PANTHER" id="PTHR33164:SF43">
    <property type="entry name" value="HTH-TYPE TRANSCRIPTIONAL REPRESSOR YETL"/>
    <property type="match status" value="1"/>
</dbReference>
<dbReference type="InterPro" id="IPR036388">
    <property type="entry name" value="WH-like_DNA-bd_sf"/>
</dbReference>
<name>A0A931CDB4_9ACTN</name>
<dbReference type="GO" id="GO:0003700">
    <property type="term" value="F:DNA-binding transcription factor activity"/>
    <property type="evidence" value="ECO:0007669"/>
    <property type="project" value="InterPro"/>
</dbReference>
<protein>
    <submittedName>
        <fullName evidence="2">Winged helix-turn-helix transcriptional regulator</fullName>
    </submittedName>
</protein>
<gene>
    <name evidence="2" type="ORF">I4J89_23715</name>
</gene>
<dbReference type="PRINTS" id="PR00598">
    <property type="entry name" value="HTHMARR"/>
</dbReference>
<dbReference type="Proteomes" id="UP000598146">
    <property type="component" value="Unassembled WGS sequence"/>
</dbReference>
<dbReference type="AlphaFoldDB" id="A0A931CDB4"/>
<dbReference type="InterPro" id="IPR000835">
    <property type="entry name" value="HTH_MarR-typ"/>
</dbReference>
<keyword evidence="3" id="KW-1185">Reference proteome</keyword>
<dbReference type="InterPro" id="IPR036390">
    <property type="entry name" value="WH_DNA-bd_sf"/>
</dbReference>
<organism evidence="2 3">
    <name type="scientific">Actinoplanes aureus</name>
    <dbReference type="NCBI Taxonomy" id="2792083"/>
    <lineage>
        <taxon>Bacteria</taxon>
        <taxon>Bacillati</taxon>
        <taxon>Actinomycetota</taxon>
        <taxon>Actinomycetes</taxon>
        <taxon>Micromonosporales</taxon>
        <taxon>Micromonosporaceae</taxon>
        <taxon>Actinoplanes</taxon>
    </lineage>
</organism>
<dbReference type="PANTHER" id="PTHR33164">
    <property type="entry name" value="TRANSCRIPTIONAL REGULATOR, MARR FAMILY"/>
    <property type="match status" value="1"/>
</dbReference>
<reference evidence="2" key="1">
    <citation type="submission" date="2020-11" db="EMBL/GenBank/DDBJ databases">
        <title>Isolation and identification of active actinomycetes.</title>
        <authorList>
            <person name="Sun X."/>
        </authorList>
    </citation>
    <scope>NUCLEOTIDE SEQUENCE</scope>
    <source>
        <strain evidence="2">NEAU-A11</strain>
    </source>
</reference>
<dbReference type="SMART" id="SM00347">
    <property type="entry name" value="HTH_MARR"/>
    <property type="match status" value="1"/>
</dbReference>
<dbReference type="PROSITE" id="PS50995">
    <property type="entry name" value="HTH_MARR_2"/>
    <property type="match status" value="1"/>
</dbReference>
<evidence type="ECO:0000313" key="3">
    <source>
        <dbReference type="Proteomes" id="UP000598146"/>
    </source>
</evidence>
<feature type="domain" description="HTH marR-type" evidence="1">
    <location>
        <begin position="7"/>
        <end position="139"/>
    </location>
</feature>
<dbReference type="Pfam" id="PF12802">
    <property type="entry name" value="MarR_2"/>
    <property type="match status" value="1"/>
</dbReference>
<sequence length="158" mass="16954">MSKSTTPEDLGAALGLLLRAYAEAVTPALGDLPHGSRGYQTMCEVVHGRQPSQAALAARLGIDRTMMTYLIDDLVEAGLVERRPNPDDRRQRRIVATDRGRGTLEELCGRVRAAEDAALGALGDEERAVFRRLLFKAAGAGAVHTAETCALVEQALKS</sequence>
<evidence type="ECO:0000259" key="1">
    <source>
        <dbReference type="PROSITE" id="PS50995"/>
    </source>
</evidence>
<proteinExistence type="predicted"/>
<dbReference type="EMBL" id="JADQTO010000011">
    <property type="protein sequence ID" value="MBG0564461.1"/>
    <property type="molecule type" value="Genomic_DNA"/>
</dbReference>
<accession>A0A931CDB4</accession>
<dbReference type="Gene3D" id="1.10.10.10">
    <property type="entry name" value="Winged helix-like DNA-binding domain superfamily/Winged helix DNA-binding domain"/>
    <property type="match status" value="1"/>
</dbReference>
<evidence type="ECO:0000313" key="2">
    <source>
        <dbReference type="EMBL" id="MBG0564461.1"/>
    </source>
</evidence>